<accession>A0A2W4T7I4</accession>
<reference evidence="2 3" key="1">
    <citation type="journal article" date="2018" name="Aquat. Microb. Ecol.">
        <title>Gammaproteobacterial methanotrophs dominate.</title>
        <authorList>
            <person name="Rissanen A.J."/>
            <person name="Saarenheimo J."/>
            <person name="Tiirola M."/>
            <person name="Peura S."/>
            <person name="Aalto S.L."/>
            <person name="Karvinen A."/>
            <person name="Nykanen H."/>
        </authorList>
    </citation>
    <scope>NUCLEOTIDE SEQUENCE [LARGE SCALE GENOMIC DNA]</scope>
    <source>
        <strain evidence="2">AMbin10</strain>
    </source>
</reference>
<dbReference type="AlphaFoldDB" id="A0A2W4T7I4"/>
<evidence type="ECO:0000313" key="3">
    <source>
        <dbReference type="Proteomes" id="UP000249396"/>
    </source>
</evidence>
<evidence type="ECO:0000313" key="2">
    <source>
        <dbReference type="EMBL" id="PZN83280.1"/>
    </source>
</evidence>
<dbReference type="Proteomes" id="UP000249396">
    <property type="component" value="Unassembled WGS sequence"/>
</dbReference>
<protein>
    <submittedName>
        <fullName evidence="2">Uncharacterized protein</fullName>
    </submittedName>
</protein>
<comment type="caution">
    <text evidence="2">The sequence shown here is derived from an EMBL/GenBank/DDBJ whole genome shotgun (WGS) entry which is preliminary data.</text>
</comment>
<organism evidence="2 3">
    <name type="scientific">Candidatus Methylumidiphilus alinenensis</name>
    <dbReference type="NCBI Taxonomy" id="2202197"/>
    <lineage>
        <taxon>Bacteria</taxon>
        <taxon>Pseudomonadati</taxon>
        <taxon>Pseudomonadota</taxon>
        <taxon>Gammaproteobacteria</taxon>
        <taxon>Methylococcales</taxon>
        <taxon>Candidatus Methylumidiphilus</taxon>
    </lineage>
</organism>
<keyword evidence="1" id="KW-0472">Membrane</keyword>
<keyword evidence="1" id="KW-1133">Transmembrane helix</keyword>
<evidence type="ECO:0000256" key="1">
    <source>
        <dbReference type="SAM" id="Phobius"/>
    </source>
</evidence>
<sequence length="253" mass="28642">MKHEEYFSLALSEPANLVISWEGEGRDMVIMLNEEIIAKFPNHIDLMNGQEVILSDGNTLSIKLKANIFNPSNIILSVFLNSQKLSPNKSLDPSGKLIDLKPKDVPITSQPEHYLKKLYLLKKGNEITGPFLSSDIYYQYKAHKINDDTLYCQQGNTDDVSWKPLREFFKNLKFQAKAQAKADKIEAIKNYKPKNTTDLNSTRKLGFFGMYFSKGAFYTGLFAIFTGVYSHHPDRIVGGILLVLIALTLSIWG</sequence>
<dbReference type="EMBL" id="QJPH01000189">
    <property type="protein sequence ID" value="PZN83280.1"/>
    <property type="molecule type" value="Genomic_DNA"/>
</dbReference>
<proteinExistence type="predicted"/>
<gene>
    <name evidence="2" type="ORF">DM484_04825</name>
</gene>
<keyword evidence="1" id="KW-0812">Transmembrane</keyword>
<feature type="transmembrane region" description="Helical" evidence="1">
    <location>
        <begin position="211"/>
        <end position="230"/>
    </location>
</feature>
<feature type="transmembrane region" description="Helical" evidence="1">
    <location>
        <begin position="236"/>
        <end position="252"/>
    </location>
</feature>
<name>A0A2W4T7I4_9GAMM</name>